<dbReference type="OrthoDB" id="129121at2759"/>
<feature type="chain" id="PRO_5036116189" evidence="1">
    <location>
        <begin position="16"/>
        <end position="180"/>
    </location>
</feature>
<dbReference type="Pfam" id="PF24784">
    <property type="entry name" value="Temptin_C"/>
    <property type="match status" value="1"/>
</dbReference>
<protein>
    <submittedName>
        <fullName evidence="4">Aste57867_11415 protein</fullName>
    </submittedName>
</protein>
<reference evidence="3" key="2">
    <citation type="submission" date="2019-06" db="EMBL/GenBank/DDBJ databases">
        <title>Genomics analysis of Aphanomyces spp. identifies a new class of oomycete effector associated with host adaptation.</title>
        <authorList>
            <person name="Gaulin E."/>
        </authorList>
    </citation>
    <scope>NUCLEOTIDE SEQUENCE</scope>
    <source>
        <strain evidence="3">CBS 578.67</strain>
    </source>
</reference>
<evidence type="ECO:0000259" key="2">
    <source>
        <dbReference type="Pfam" id="PF24784"/>
    </source>
</evidence>
<dbReference type="InterPro" id="IPR057626">
    <property type="entry name" value="S-S_Temptin"/>
</dbReference>
<keyword evidence="5" id="KW-1185">Reference proteome</keyword>
<dbReference type="Proteomes" id="UP000332933">
    <property type="component" value="Unassembled WGS sequence"/>
</dbReference>
<accession>A0A485KT01</accession>
<dbReference type="PANTHER" id="PTHR34737:SF2">
    <property type="entry name" value="EF-HAND DOMAIN-CONTAINING PROTEIN"/>
    <property type="match status" value="1"/>
</dbReference>
<proteinExistence type="predicted"/>
<evidence type="ECO:0000256" key="1">
    <source>
        <dbReference type="SAM" id="SignalP"/>
    </source>
</evidence>
<keyword evidence="1" id="KW-0732">Signal</keyword>
<dbReference type="InterPro" id="IPR055313">
    <property type="entry name" value="Temptin-like"/>
</dbReference>
<name>A0A485KT01_9STRA</name>
<dbReference type="EMBL" id="CAADRA010005302">
    <property type="protein sequence ID" value="VFT88276.1"/>
    <property type="molecule type" value="Genomic_DNA"/>
</dbReference>
<gene>
    <name evidence="4" type="primary">Aste57867_11415</name>
    <name evidence="3" type="ORF">As57867_011373</name>
    <name evidence="4" type="ORF">ASTE57867_11415</name>
</gene>
<dbReference type="AlphaFoldDB" id="A0A485KT01"/>
<feature type="domain" description="Temptin Cys/Cys disulfide" evidence="2">
    <location>
        <begin position="14"/>
        <end position="104"/>
    </location>
</feature>
<evidence type="ECO:0000313" key="3">
    <source>
        <dbReference type="EMBL" id="KAF0697918.1"/>
    </source>
</evidence>
<reference evidence="4 5" key="1">
    <citation type="submission" date="2019-03" db="EMBL/GenBank/DDBJ databases">
        <authorList>
            <person name="Gaulin E."/>
            <person name="Dumas B."/>
        </authorList>
    </citation>
    <scope>NUCLEOTIDE SEQUENCE [LARGE SCALE GENOMIC DNA]</scope>
    <source>
        <strain evidence="4">CBS 568.67</strain>
    </source>
</reference>
<sequence length="180" mass="19351">MMLLVSFLAMHAAEGYHSFKKRIPNGSDIPHIHAAGHINGAHGSGQCNQFGVDFKAAGHKWSIELCQLDSDGDGATNGQELGDPCCVWQEGDAPPAASATSSPGHANNFTAADLENLQCVRHNTKRQRSDECTCAGEGCPNNTCSGCNRVDVDEGNYCFDHVSHASCLLWDKPYLWCGDE</sequence>
<evidence type="ECO:0000313" key="5">
    <source>
        <dbReference type="Proteomes" id="UP000332933"/>
    </source>
</evidence>
<evidence type="ECO:0000313" key="4">
    <source>
        <dbReference type="EMBL" id="VFT88276.1"/>
    </source>
</evidence>
<dbReference type="EMBL" id="VJMH01005281">
    <property type="protein sequence ID" value="KAF0697918.1"/>
    <property type="molecule type" value="Genomic_DNA"/>
</dbReference>
<dbReference type="PANTHER" id="PTHR34737">
    <property type="entry name" value="EF-HAND DOMAIN-CONTAINING PROTEIN"/>
    <property type="match status" value="1"/>
</dbReference>
<feature type="signal peptide" evidence="1">
    <location>
        <begin position="1"/>
        <end position="15"/>
    </location>
</feature>
<organism evidence="4 5">
    <name type="scientific">Aphanomyces stellatus</name>
    <dbReference type="NCBI Taxonomy" id="120398"/>
    <lineage>
        <taxon>Eukaryota</taxon>
        <taxon>Sar</taxon>
        <taxon>Stramenopiles</taxon>
        <taxon>Oomycota</taxon>
        <taxon>Saprolegniomycetes</taxon>
        <taxon>Saprolegniales</taxon>
        <taxon>Verrucalvaceae</taxon>
        <taxon>Aphanomyces</taxon>
    </lineage>
</organism>